<dbReference type="EMBL" id="AP018248">
    <property type="protein sequence ID" value="BAZ02811.1"/>
    <property type="molecule type" value="Genomic_DNA"/>
</dbReference>
<dbReference type="Proteomes" id="UP000218785">
    <property type="component" value="Chromosome"/>
</dbReference>
<accession>A0A1Z4NAS1</accession>
<name>A0A1Z4NAS1_9CYAN</name>
<dbReference type="PRINTS" id="PR00040">
    <property type="entry name" value="HTHMERR"/>
</dbReference>
<organism evidence="5 6">
    <name type="scientific">Tolypothrix tenuis PCC 7101</name>
    <dbReference type="NCBI Taxonomy" id="231146"/>
    <lineage>
        <taxon>Bacteria</taxon>
        <taxon>Bacillati</taxon>
        <taxon>Cyanobacteriota</taxon>
        <taxon>Cyanophyceae</taxon>
        <taxon>Nostocales</taxon>
        <taxon>Tolypothrichaceae</taxon>
        <taxon>Tolypothrix</taxon>
    </lineage>
</organism>
<keyword evidence="2" id="KW-0238">DNA-binding</keyword>
<dbReference type="CDD" id="cd04770">
    <property type="entry name" value="HTH_HMRTR"/>
    <property type="match status" value="1"/>
</dbReference>
<evidence type="ECO:0000256" key="1">
    <source>
        <dbReference type="ARBA" id="ARBA00023015"/>
    </source>
</evidence>
<evidence type="ECO:0000259" key="4">
    <source>
        <dbReference type="PROSITE" id="PS50937"/>
    </source>
</evidence>
<dbReference type="InterPro" id="IPR009061">
    <property type="entry name" value="DNA-bd_dom_put_sf"/>
</dbReference>
<evidence type="ECO:0000313" key="5">
    <source>
        <dbReference type="EMBL" id="BAZ02811.1"/>
    </source>
</evidence>
<reference evidence="5 6" key="1">
    <citation type="submission" date="2017-06" db="EMBL/GenBank/DDBJ databases">
        <title>Genome sequencing of cyanobaciteial culture collection at National Institute for Environmental Studies (NIES).</title>
        <authorList>
            <person name="Hirose Y."/>
            <person name="Shimura Y."/>
            <person name="Fujisawa T."/>
            <person name="Nakamura Y."/>
            <person name="Kawachi M."/>
        </authorList>
    </citation>
    <scope>NUCLEOTIDE SEQUENCE [LARGE SCALE GENOMIC DNA]</scope>
    <source>
        <strain evidence="5 6">NIES-37</strain>
    </source>
</reference>
<dbReference type="SMART" id="SM00422">
    <property type="entry name" value="HTH_MERR"/>
    <property type="match status" value="1"/>
</dbReference>
<dbReference type="GO" id="GO:0003700">
    <property type="term" value="F:DNA-binding transcription factor activity"/>
    <property type="evidence" value="ECO:0007669"/>
    <property type="project" value="InterPro"/>
</dbReference>
<dbReference type="AlphaFoldDB" id="A0A1Z4NAS1"/>
<dbReference type="InterPro" id="IPR047057">
    <property type="entry name" value="MerR_fam"/>
</dbReference>
<dbReference type="PANTHER" id="PTHR30204:SF94">
    <property type="entry name" value="HEAVY METAL-DEPENDENT TRANSCRIPTIONAL REGULATOR HI_0293-RELATED"/>
    <property type="match status" value="1"/>
</dbReference>
<keyword evidence="6" id="KW-1185">Reference proteome</keyword>
<dbReference type="RefSeq" id="WP_096583275.1">
    <property type="nucleotide sequence ID" value="NZ_CAWNJS010000001.1"/>
</dbReference>
<dbReference type="PROSITE" id="PS50937">
    <property type="entry name" value="HTH_MERR_2"/>
    <property type="match status" value="1"/>
</dbReference>
<keyword evidence="3" id="KW-0804">Transcription</keyword>
<dbReference type="Pfam" id="PF09278">
    <property type="entry name" value="MerR-DNA-bind"/>
    <property type="match status" value="1"/>
</dbReference>
<dbReference type="GO" id="GO:0003677">
    <property type="term" value="F:DNA binding"/>
    <property type="evidence" value="ECO:0007669"/>
    <property type="project" value="UniProtKB-KW"/>
</dbReference>
<dbReference type="PANTHER" id="PTHR30204">
    <property type="entry name" value="REDOX-CYCLING DRUG-SENSING TRANSCRIPTIONAL ACTIVATOR SOXR"/>
    <property type="match status" value="1"/>
</dbReference>
<evidence type="ECO:0000256" key="2">
    <source>
        <dbReference type="ARBA" id="ARBA00023125"/>
    </source>
</evidence>
<evidence type="ECO:0000256" key="3">
    <source>
        <dbReference type="ARBA" id="ARBA00023163"/>
    </source>
</evidence>
<keyword evidence="1" id="KW-0805">Transcription regulation</keyword>
<feature type="domain" description="HTH merR-type" evidence="4">
    <location>
        <begin position="1"/>
        <end position="70"/>
    </location>
</feature>
<dbReference type="InterPro" id="IPR015358">
    <property type="entry name" value="Tscrpt_reg_MerR_DNA-bd"/>
</dbReference>
<proteinExistence type="predicted"/>
<gene>
    <name evidence="5" type="ORF">NIES37_68240</name>
</gene>
<evidence type="ECO:0000313" key="6">
    <source>
        <dbReference type="Proteomes" id="UP000218785"/>
    </source>
</evidence>
<sequence>MLQVGEVCRKMGLNPQTIYFYERIELIPAPKRTESGYRLFSDKDVERLSFISRAKALGMSLDEIKDILKLKDGRSLTCQAMQARLLKKLQEIEDNIRQLQGLRDELLPLVDRCRQNANHPDPSHECVVLEESE</sequence>
<dbReference type="Pfam" id="PF00376">
    <property type="entry name" value="MerR"/>
    <property type="match status" value="1"/>
</dbReference>
<dbReference type="SUPFAM" id="SSF46955">
    <property type="entry name" value="Putative DNA-binding domain"/>
    <property type="match status" value="1"/>
</dbReference>
<dbReference type="InterPro" id="IPR000551">
    <property type="entry name" value="MerR-type_HTH_dom"/>
</dbReference>
<protein>
    <submittedName>
        <fullName evidence="5">Transcriptional regulator</fullName>
    </submittedName>
</protein>
<dbReference type="Gene3D" id="1.10.1660.10">
    <property type="match status" value="1"/>
</dbReference>
<dbReference type="KEGG" id="ttq:NIES37_68240"/>